<proteinExistence type="predicted"/>
<sequence length="55" mass="6511">MHRGIFECLYMAISIKYCIPFIYRLKVITISIIYIRKSICKRIPTIRSCLLSKIS</sequence>
<name>A0A8S5NLN1_9CAUD</name>
<dbReference type="EMBL" id="BK015191">
    <property type="protein sequence ID" value="DAD95255.1"/>
    <property type="molecule type" value="Genomic_DNA"/>
</dbReference>
<evidence type="ECO:0000313" key="1">
    <source>
        <dbReference type="EMBL" id="DAD95255.1"/>
    </source>
</evidence>
<reference evidence="1" key="1">
    <citation type="journal article" date="2021" name="Proc. Natl. Acad. Sci. U.S.A.">
        <title>A Catalog of Tens of Thousands of Viruses from Human Metagenomes Reveals Hidden Associations with Chronic Diseases.</title>
        <authorList>
            <person name="Tisza M.J."/>
            <person name="Buck C.B."/>
        </authorList>
    </citation>
    <scope>NUCLEOTIDE SEQUENCE</scope>
    <source>
        <strain evidence="1">CtsNK10</strain>
    </source>
</reference>
<accession>A0A8S5NLN1</accession>
<organism evidence="1">
    <name type="scientific">Podoviridae sp. ctsNK10</name>
    <dbReference type="NCBI Taxonomy" id="2826582"/>
    <lineage>
        <taxon>Viruses</taxon>
        <taxon>Duplodnaviria</taxon>
        <taxon>Heunggongvirae</taxon>
        <taxon>Uroviricota</taxon>
        <taxon>Caudoviricetes</taxon>
    </lineage>
</organism>
<protein>
    <submittedName>
        <fullName evidence="1">Uncharacterized protein</fullName>
    </submittedName>
</protein>